<protein>
    <submittedName>
        <fullName evidence="1 2">Uncharacterized protein</fullName>
    </submittedName>
</protein>
<reference evidence="1 3" key="2">
    <citation type="journal article" date="2013" name="Nature">
        <title>Insights into bilaterian evolution from three spiralian genomes.</title>
        <authorList>
            <person name="Simakov O."/>
            <person name="Marletaz F."/>
            <person name="Cho S.J."/>
            <person name="Edsinger-Gonzales E."/>
            <person name="Havlak P."/>
            <person name="Hellsten U."/>
            <person name="Kuo D.H."/>
            <person name="Larsson T."/>
            <person name="Lv J."/>
            <person name="Arendt D."/>
            <person name="Savage R."/>
            <person name="Osoegawa K."/>
            <person name="de Jong P."/>
            <person name="Grimwood J."/>
            <person name="Chapman J.A."/>
            <person name="Shapiro H."/>
            <person name="Aerts A."/>
            <person name="Otillar R.P."/>
            <person name="Terry A.Y."/>
            <person name="Boore J.L."/>
            <person name="Grigoriev I.V."/>
            <person name="Lindberg D.R."/>
            <person name="Seaver E.C."/>
            <person name="Weisblat D.A."/>
            <person name="Putnam N.H."/>
            <person name="Rokhsar D.S."/>
        </authorList>
    </citation>
    <scope>NUCLEOTIDE SEQUENCE</scope>
</reference>
<organism evidence="2 3">
    <name type="scientific">Helobdella robusta</name>
    <name type="common">Californian leech</name>
    <dbReference type="NCBI Taxonomy" id="6412"/>
    <lineage>
        <taxon>Eukaryota</taxon>
        <taxon>Metazoa</taxon>
        <taxon>Spiralia</taxon>
        <taxon>Lophotrochozoa</taxon>
        <taxon>Annelida</taxon>
        <taxon>Clitellata</taxon>
        <taxon>Hirudinea</taxon>
        <taxon>Rhynchobdellida</taxon>
        <taxon>Glossiphoniidae</taxon>
        <taxon>Helobdella</taxon>
    </lineage>
</organism>
<dbReference type="EMBL" id="AMQM01001651">
    <property type="status" value="NOT_ANNOTATED_CDS"/>
    <property type="molecule type" value="Genomic_DNA"/>
</dbReference>
<accession>T1EVD6</accession>
<reference evidence="3" key="1">
    <citation type="submission" date="2012-12" db="EMBL/GenBank/DDBJ databases">
        <authorList>
            <person name="Hellsten U."/>
            <person name="Grimwood J."/>
            <person name="Chapman J.A."/>
            <person name="Shapiro H."/>
            <person name="Aerts A."/>
            <person name="Otillar R.P."/>
            <person name="Terry A.Y."/>
            <person name="Boore J.L."/>
            <person name="Simakov O."/>
            <person name="Marletaz F."/>
            <person name="Cho S.-J."/>
            <person name="Edsinger-Gonzales E."/>
            <person name="Havlak P."/>
            <person name="Kuo D.-H."/>
            <person name="Larsson T."/>
            <person name="Lv J."/>
            <person name="Arendt D."/>
            <person name="Savage R."/>
            <person name="Osoegawa K."/>
            <person name="de Jong P."/>
            <person name="Lindberg D.R."/>
            <person name="Seaver E.C."/>
            <person name="Weisblat D.A."/>
            <person name="Putnam N.H."/>
            <person name="Grigoriev I.V."/>
            <person name="Rokhsar D.S."/>
        </authorList>
    </citation>
    <scope>NUCLEOTIDE SEQUENCE</scope>
</reference>
<dbReference type="HOGENOM" id="CLU_1549319_0_0_1"/>
<gene>
    <name evidence="2" type="primary">20200536</name>
    <name evidence="1" type="ORF">HELRODRAFT_164395</name>
</gene>
<dbReference type="AlphaFoldDB" id="T1EVD6"/>
<evidence type="ECO:0000313" key="1">
    <source>
        <dbReference type="EMBL" id="ESN94539.1"/>
    </source>
</evidence>
<proteinExistence type="predicted"/>
<sequence>MFYNLSQILMFENSLYFHELDRLWSRIADVKQKNRMDLNALVSNGLALSKQSKKFNQWTCWHRYCLEQLVMVQYANFVSFRLGKENYNIYKKIVRIRLLNARSINNKVDDVYGMIYAGLDIMVLCETWHGSEGNILVNLALTPGFAFVDCVRPHDPCHGRLVIYFQRDYKNNK</sequence>
<dbReference type="RefSeq" id="XP_009027592.1">
    <property type="nucleotide sequence ID" value="XM_009029344.1"/>
</dbReference>
<dbReference type="InParanoid" id="T1EVD6"/>
<dbReference type="GeneID" id="20200536"/>
<name>T1EVD6_HELRO</name>
<dbReference type="OrthoDB" id="419189at2759"/>
<dbReference type="EMBL" id="KB097571">
    <property type="protein sequence ID" value="ESN94539.1"/>
    <property type="molecule type" value="Genomic_DNA"/>
</dbReference>
<keyword evidence="3" id="KW-1185">Reference proteome</keyword>
<evidence type="ECO:0000313" key="3">
    <source>
        <dbReference type="Proteomes" id="UP000015101"/>
    </source>
</evidence>
<evidence type="ECO:0000313" key="2">
    <source>
        <dbReference type="EnsemblMetazoa" id="HelroP164395"/>
    </source>
</evidence>
<dbReference type="EnsemblMetazoa" id="HelroT164395">
    <property type="protein sequence ID" value="HelroP164395"/>
    <property type="gene ID" value="HelroG164395"/>
</dbReference>
<dbReference type="CTD" id="20200536"/>
<dbReference type="Proteomes" id="UP000015101">
    <property type="component" value="Unassembled WGS sequence"/>
</dbReference>
<dbReference type="KEGG" id="hro:HELRODRAFT_164395"/>
<reference evidence="2" key="3">
    <citation type="submission" date="2015-06" db="UniProtKB">
        <authorList>
            <consortium name="EnsemblMetazoa"/>
        </authorList>
    </citation>
    <scope>IDENTIFICATION</scope>
</reference>